<organism evidence="1 2">
    <name type="scientific">Caerostris extrusa</name>
    <name type="common">Bark spider</name>
    <name type="synonym">Caerostris bankana</name>
    <dbReference type="NCBI Taxonomy" id="172846"/>
    <lineage>
        <taxon>Eukaryota</taxon>
        <taxon>Metazoa</taxon>
        <taxon>Ecdysozoa</taxon>
        <taxon>Arthropoda</taxon>
        <taxon>Chelicerata</taxon>
        <taxon>Arachnida</taxon>
        <taxon>Araneae</taxon>
        <taxon>Araneomorphae</taxon>
        <taxon>Entelegynae</taxon>
        <taxon>Araneoidea</taxon>
        <taxon>Araneidae</taxon>
        <taxon>Caerostris</taxon>
    </lineage>
</organism>
<protein>
    <submittedName>
        <fullName evidence="1">Uncharacterized protein</fullName>
    </submittedName>
</protein>
<sequence length="114" mass="12705">MDFIYAIGKCPTAKECYFLADRTLQRLQPDAANYLCKGRSSFQSLLNMNATLPSFCVTRFLEKRPKKELSSAEILGTAAASGICVSSSWRETLEMSESKLIFGISPSRHPAFRT</sequence>
<gene>
    <name evidence="1" type="ORF">CEXT_189251</name>
</gene>
<dbReference type="Proteomes" id="UP001054945">
    <property type="component" value="Unassembled WGS sequence"/>
</dbReference>
<dbReference type="EMBL" id="BPLR01002287">
    <property type="protein sequence ID" value="GIX72168.1"/>
    <property type="molecule type" value="Genomic_DNA"/>
</dbReference>
<keyword evidence="2" id="KW-1185">Reference proteome</keyword>
<evidence type="ECO:0000313" key="2">
    <source>
        <dbReference type="Proteomes" id="UP001054945"/>
    </source>
</evidence>
<proteinExistence type="predicted"/>
<reference evidence="1 2" key="1">
    <citation type="submission" date="2021-06" db="EMBL/GenBank/DDBJ databases">
        <title>Caerostris extrusa draft genome.</title>
        <authorList>
            <person name="Kono N."/>
            <person name="Arakawa K."/>
        </authorList>
    </citation>
    <scope>NUCLEOTIDE SEQUENCE [LARGE SCALE GENOMIC DNA]</scope>
</reference>
<accession>A0AAV4MJX8</accession>
<name>A0AAV4MJX8_CAEEX</name>
<dbReference type="AlphaFoldDB" id="A0AAV4MJX8"/>
<comment type="caution">
    <text evidence="1">The sequence shown here is derived from an EMBL/GenBank/DDBJ whole genome shotgun (WGS) entry which is preliminary data.</text>
</comment>
<evidence type="ECO:0000313" key="1">
    <source>
        <dbReference type="EMBL" id="GIX72168.1"/>
    </source>
</evidence>